<reference evidence="11" key="1">
    <citation type="submission" date="2021-03" db="EMBL/GenBank/DDBJ databases">
        <title>Genomic Encyclopedia of Type Strains, Phase IV (KMG-V): Genome sequencing to study the core and pangenomes of soil and plant-associated prokaryotes.</title>
        <authorList>
            <person name="Whitman W."/>
        </authorList>
    </citation>
    <scope>NUCLEOTIDE SEQUENCE</scope>
    <source>
        <strain evidence="11">C4</strain>
    </source>
</reference>
<evidence type="ECO:0000256" key="9">
    <source>
        <dbReference type="ARBA" id="ARBA00047288"/>
    </source>
</evidence>
<dbReference type="AlphaFoldDB" id="A0A8J7UUZ8"/>
<dbReference type="EMBL" id="JAGGMV010000003">
    <property type="protein sequence ID" value="MBP2201871.1"/>
    <property type="molecule type" value="Genomic_DNA"/>
</dbReference>
<dbReference type="GO" id="GO:0005737">
    <property type="term" value="C:cytoplasm"/>
    <property type="evidence" value="ECO:0007669"/>
    <property type="project" value="UniProtKB-SubCell"/>
</dbReference>
<dbReference type="NCBIfam" id="NF003198">
    <property type="entry name" value="PRK04169.1-2"/>
    <property type="match status" value="1"/>
</dbReference>
<dbReference type="Proteomes" id="UP000740329">
    <property type="component" value="Unassembled WGS sequence"/>
</dbReference>
<dbReference type="SUPFAM" id="SSF51395">
    <property type="entry name" value="FMN-linked oxidoreductases"/>
    <property type="match status" value="1"/>
</dbReference>
<dbReference type="UniPathway" id="UPA00940"/>
<dbReference type="RefSeq" id="WP_209591385.1">
    <property type="nucleotide sequence ID" value="NZ_JAGGMU010000003.1"/>
</dbReference>
<evidence type="ECO:0000313" key="11">
    <source>
        <dbReference type="EMBL" id="MBP2201871.1"/>
    </source>
</evidence>
<dbReference type="NCBIfam" id="NF003201">
    <property type="entry name" value="PRK04169.1-5"/>
    <property type="match status" value="1"/>
</dbReference>
<evidence type="ECO:0000256" key="4">
    <source>
        <dbReference type="ARBA" id="ARBA00022723"/>
    </source>
</evidence>
<dbReference type="InterPro" id="IPR008205">
    <property type="entry name" value="GGGP_HepGP_synthase"/>
</dbReference>
<dbReference type="InterPro" id="IPR050064">
    <property type="entry name" value="IGPS_HisA/HisF"/>
</dbReference>
<protein>
    <recommendedName>
        <fullName evidence="10">Geranylgeranylglyceryl phosphate synthase</fullName>
        <shortName evidence="10">GGGP synthase</shortName>
        <shortName evidence="10">GGGPS</shortName>
        <ecNumber evidence="10">2.5.1.41</ecNumber>
    </recommendedName>
    <alternativeName>
        <fullName evidence="10">(S)-3-O-geranylgeranylglyceryl phosphate synthase</fullName>
    </alternativeName>
    <alternativeName>
        <fullName evidence="10">Phosphoglycerol geranylgeranyltransferase</fullName>
    </alternativeName>
</protein>
<dbReference type="EC" id="2.5.1.41" evidence="10"/>
<dbReference type="Pfam" id="PF01884">
    <property type="entry name" value="PcrB"/>
    <property type="match status" value="1"/>
</dbReference>
<evidence type="ECO:0000256" key="3">
    <source>
        <dbReference type="ARBA" id="ARBA00022679"/>
    </source>
</evidence>
<organism evidence="11 12">
    <name type="scientific">Methanococcus voltae</name>
    <dbReference type="NCBI Taxonomy" id="2188"/>
    <lineage>
        <taxon>Archaea</taxon>
        <taxon>Methanobacteriati</taxon>
        <taxon>Methanobacteriota</taxon>
        <taxon>Methanomada group</taxon>
        <taxon>Methanococci</taxon>
        <taxon>Methanococcales</taxon>
        <taxon>Methanococcaceae</taxon>
        <taxon>Methanococcus</taxon>
    </lineage>
</organism>
<evidence type="ECO:0000256" key="10">
    <source>
        <dbReference type="HAMAP-Rule" id="MF_00112"/>
    </source>
</evidence>
<comment type="function">
    <text evidence="10">Prenyltransferase that catalyzes the transfer of the geranylgeranyl moiety of geranylgeranyl diphosphate (GGPP) to the C3 hydroxyl of sn-glycerol-1-phosphate (G1P). This reaction is the first ether-bond-formation step in the biosynthesis of archaeal membrane lipids.</text>
</comment>
<sequence length="254" mass="27551">MKIGNVESYLNDVIKKEGAAYAVLIDPDEKNYAEIAEKVKDYADVIIIGGSIGICNLDDITKDIKEITNLPTILFPGNVDGITKEADALFYMTLMNSKNTYWAITAPTLGCIKIKKEGIEPIPMAYIGVEPIQNTAVGYVGEVNVIPSAKPEIAAMYCLSASYFGMRWAYLEAGSGAKFPIDNKAIATAKHLADINIIVGGGIRNPETAFEKVIYGADVIVTGTLTEENPEAVKEMRNAIKKAGLKKLEKLNKL</sequence>
<dbReference type="GO" id="GO:0000107">
    <property type="term" value="F:imidazoleglycerol-phosphate synthase activity"/>
    <property type="evidence" value="ECO:0007669"/>
    <property type="project" value="TreeGrafter"/>
</dbReference>
<comment type="catalytic activity">
    <reaction evidence="9 10">
        <text>sn-glycerol 1-phosphate + (2E,6E,10E)-geranylgeranyl diphosphate = sn-3-O-(geranylgeranyl)glycerol 1-phosphate + diphosphate</text>
        <dbReference type="Rhea" id="RHEA:23404"/>
        <dbReference type="ChEBI" id="CHEBI:33019"/>
        <dbReference type="ChEBI" id="CHEBI:57677"/>
        <dbReference type="ChEBI" id="CHEBI:57685"/>
        <dbReference type="ChEBI" id="CHEBI:58756"/>
        <dbReference type="EC" id="2.5.1.41"/>
    </reaction>
</comment>
<keyword evidence="1 10" id="KW-0963">Cytoplasm</keyword>
<dbReference type="PANTHER" id="PTHR21235">
    <property type="entry name" value="IMIDAZOLE GLYCEROL PHOSPHATE SYNTHASE SUBUNIT HISF/H IGP SYNTHASE SUBUNIT HISF/H"/>
    <property type="match status" value="1"/>
</dbReference>
<keyword evidence="3 10" id="KW-0808">Transferase</keyword>
<dbReference type="GO" id="GO:0047294">
    <property type="term" value="F:phosphoglycerol geranylgeranyltransferase activity"/>
    <property type="evidence" value="ECO:0007669"/>
    <property type="project" value="UniProtKB-UniRule"/>
</dbReference>
<name>A0A8J7UUZ8_METVO</name>
<keyword evidence="7 10" id="KW-0594">Phospholipid biosynthesis</keyword>
<feature type="binding site" evidence="10">
    <location>
        <begin position="170"/>
        <end position="176"/>
    </location>
    <ligand>
        <name>sn-glycerol 1-phosphate</name>
        <dbReference type="ChEBI" id="CHEBI:57685"/>
    </ligand>
</feature>
<comment type="subcellular location">
    <subcellularLocation>
        <location evidence="10">Cytoplasm</location>
    </subcellularLocation>
</comment>
<keyword evidence="5 10" id="KW-0460">Magnesium</keyword>
<evidence type="ECO:0000256" key="7">
    <source>
        <dbReference type="ARBA" id="ARBA00023209"/>
    </source>
</evidence>
<comment type="similarity">
    <text evidence="10">Belongs to the GGGP/HepGP synthase family. Group II subfamily.</text>
</comment>
<feature type="binding site" evidence="10">
    <location>
        <position position="51"/>
    </location>
    <ligand>
        <name>Mg(2+)</name>
        <dbReference type="ChEBI" id="CHEBI:18420"/>
    </ligand>
</feature>
<dbReference type="OrthoDB" id="7409at2157"/>
<keyword evidence="8 10" id="KW-1208">Phospholipid metabolism</keyword>
<dbReference type="NCBIfam" id="TIGR01769">
    <property type="entry name" value="GGGP"/>
    <property type="match status" value="1"/>
</dbReference>
<evidence type="ECO:0000256" key="2">
    <source>
        <dbReference type="ARBA" id="ARBA00022516"/>
    </source>
</evidence>
<dbReference type="InterPro" id="IPR010946">
    <property type="entry name" value="GGGP_synth"/>
</dbReference>
<comment type="cofactor">
    <cofactor evidence="10">
        <name>Mg(2+)</name>
        <dbReference type="ChEBI" id="CHEBI:18420"/>
    </cofactor>
</comment>
<dbReference type="InterPro" id="IPR038597">
    <property type="entry name" value="GGGP/HepGP_synthase_sf"/>
</dbReference>
<evidence type="ECO:0000256" key="6">
    <source>
        <dbReference type="ARBA" id="ARBA00023098"/>
    </source>
</evidence>
<feature type="binding site" evidence="10">
    <location>
        <position position="26"/>
    </location>
    <ligand>
        <name>Mg(2+)</name>
        <dbReference type="ChEBI" id="CHEBI:18420"/>
    </ligand>
</feature>
<dbReference type="NCBIfam" id="TIGR01768">
    <property type="entry name" value="GGGP-family"/>
    <property type="match status" value="1"/>
</dbReference>
<evidence type="ECO:0000256" key="1">
    <source>
        <dbReference type="ARBA" id="ARBA00022490"/>
    </source>
</evidence>
<dbReference type="PANTHER" id="PTHR21235:SF22">
    <property type="entry name" value="GERANYLGERANYLGLYCERYL PHOSPHATE SYNTHASE"/>
    <property type="match status" value="1"/>
</dbReference>
<dbReference type="Gene3D" id="3.20.20.390">
    <property type="entry name" value="FMN-linked oxidoreductases"/>
    <property type="match status" value="1"/>
</dbReference>
<evidence type="ECO:0000313" key="12">
    <source>
        <dbReference type="Proteomes" id="UP000740329"/>
    </source>
</evidence>
<keyword evidence="2 10" id="KW-0444">Lipid biosynthesis</keyword>
<comment type="pathway">
    <text evidence="10">Membrane lipid metabolism; glycerophospholipid metabolism.</text>
</comment>
<feature type="binding site" evidence="10">
    <location>
        <begin position="201"/>
        <end position="202"/>
    </location>
    <ligand>
        <name>sn-glycerol 1-phosphate</name>
        <dbReference type="ChEBI" id="CHEBI:57685"/>
    </ligand>
</feature>
<dbReference type="HAMAP" id="MF_00112">
    <property type="entry name" value="GGGP_HepGP_synthase"/>
    <property type="match status" value="1"/>
</dbReference>
<comment type="caution">
    <text evidence="10">Lacks conserved residue(s) required for the propagation of feature annotation.</text>
</comment>
<proteinExistence type="inferred from homology"/>
<feature type="binding site" evidence="10">
    <location>
        <begin position="223"/>
        <end position="224"/>
    </location>
    <ligand>
        <name>sn-glycerol 1-phosphate</name>
        <dbReference type="ChEBI" id="CHEBI:57685"/>
    </ligand>
</feature>
<keyword evidence="4 10" id="KW-0479">Metal-binding</keyword>
<comment type="caution">
    <text evidence="11">The sequence shown here is derived from an EMBL/GenBank/DDBJ whole genome shotgun (WGS) entry which is preliminary data.</text>
</comment>
<evidence type="ECO:0000256" key="5">
    <source>
        <dbReference type="ARBA" id="ARBA00022842"/>
    </source>
</evidence>
<keyword evidence="6 10" id="KW-0443">Lipid metabolism</keyword>
<evidence type="ECO:0000256" key="8">
    <source>
        <dbReference type="ARBA" id="ARBA00023264"/>
    </source>
</evidence>
<dbReference type="GO" id="GO:0000287">
    <property type="term" value="F:magnesium ion binding"/>
    <property type="evidence" value="ECO:0007669"/>
    <property type="project" value="UniProtKB-UniRule"/>
</dbReference>
<accession>A0A8J7UUZ8</accession>
<dbReference type="GO" id="GO:0046474">
    <property type="term" value="P:glycerophospholipid biosynthetic process"/>
    <property type="evidence" value="ECO:0007669"/>
    <property type="project" value="UniProtKB-UniRule"/>
</dbReference>
<gene>
    <name evidence="11" type="ORF">J3E07_001296</name>
</gene>